<organism evidence="1 2">
    <name type="scientific">Eumeta variegata</name>
    <name type="common">Bagworm moth</name>
    <name type="synonym">Eumeta japonica</name>
    <dbReference type="NCBI Taxonomy" id="151549"/>
    <lineage>
        <taxon>Eukaryota</taxon>
        <taxon>Metazoa</taxon>
        <taxon>Ecdysozoa</taxon>
        <taxon>Arthropoda</taxon>
        <taxon>Hexapoda</taxon>
        <taxon>Insecta</taxon>
        <taxon>Pterygota</taxon>
        <taxon>Neoptera</taxon>
        <taxon>Endopterygota</taxon>
        <taxon>Lepidoptera</taxon>
        <taxon>Glossata</taxon>
        <taxon>Ditrysia</taxon>
        <taxon>Tineoidea</taxon>
        <taxon>Psychidae</taxon>
        <taxon>Oiketicinae</taxon>
        <taxon>Eumeta</taxon>
    </lineage>
</organism>
<dbReference type="EMBL" id="BGZK01000637">
    <property type="protein sequence ID" value="GBP53988.1"/>
    <property type="molecule type" value="Genomic_DNA"/>
</dbReference>
<keyword evidence="2" id="KW-1185">Reference proteome</keyword>
<evidence type="ECO:0000313" key="2">
    <source>
        <dbReference type="Proteomes" id="UP000299102"/>
    </source>
</evidence>
<dbReference type="Proteomes" id="UP000299102">
    <property type="component" value="Unassembled WGS sequence"/>
</dbReference>
<proteinExistence type="predicted"/>
<dbReference type="AlphaFoldDB" id="A0A4C1WRH6"/>
<accession>A0A4C1WRH6</accession>
<protein>
    <submittedName>
        <fullName evidence="1">Uncharacterized protein</fullName>
    </submittedName>
</protein>
<sequence>MEWKRDRCGTSQTLRPIVPLYRLFRALARTLGSGGTVITVSARARRGPARGGRAVSHIGFPVYFRGADYGRCLV</sequence>
<name>A0A4C1WRH6_EUMVA</name>
<evidence type="ECO:0000313" key="1">
    <source>
        <dbReference type="EMBL" id="GBP53988.1"/>
    </source>
</evidence>
<reference evidence="1 2" key="1">
    <citation type="journal article" date="2019" name="Commun. Biol.">
        <title>The bagworm genome reveals a unique fibroin gene that provides high tensile strength.</title>
        <authorList>
            <person name="Kono N."/>
            <person name="Nakamura H."/>
            <person name="Ohtoshi R."/>
            <person name="Tomita M."/>
            <person name="Numata K."/>
            <person name="Arakawa K."/>
        </authorList>
    </citation>
    <scope>NUCLEOTIDE SEQUENCE [LARGE SCALE GENOMIC DNA]</scope>
</reference>
<gene>
    <name evidence="1" type="ORF">EVAR_36871_1</name>
</gene>
<comment type="caution">
    <text evidence="1">The sequence shown here is derived from an EMBL/GenBank/DDBJ whole genome shotgun (WGS) entry which is preliminary data.</text>
</comment>